<dbReference type="FunFam" id="3.30.420.40:FF:000111">
    <property type="entry name" value="Sedoheptulokinase"/>
    <property type="match status" value="1"/>
</dbReference>
<accession>A0A9Q0XC38</accession>
<dbReference type="EMBL" id="JAPFRF010000017">
    <property type="protein sequence ID" value="KAJ7308804.1"/>
    <property type="molecule type" value="Genomic_DNA"/>
</dbReference>
<proteinExistence type="inferred from homology"/>
<sequence length="485" mass="52308">MEAPPKTPDKGSKPTETARQTSFALGVDIGTTSVKAVLVEEAGHGFMVAASCTKDTRADVERQGDADLQRNEQDVRKIIAALNECLASFPPTQLSRVSRIGVSGQMHGIMFWKTGRGCRWTESRGSWTFEPEEVSQLVTWQDGRCSPHFLSSLPPPRSHLSVASGYGCATVFWYLKNSPGFLKAYDAAGTIHDYVVAMLCGHERPRMSIQNAASWGYFNTTSGSWNMDVLREARFPVHFLPEVVQLGEVAGNTSYAWHQIPKATRVGVALGDFQCSVYSCRPEPTDAVLNIGTSAQLTVSMPVGYEPGDSPEPVSPVAYYPYFGKRYLAVAASLNGGNVMATFVKMLLRWTAELGLQVSEADLYPRVIQAALAQPDTSLAICPTVFGERHAPGRLASATGITAAGLSLGHVTRALCRGVIQNLHAMLPSECLREAGVRRIVASGSGLSKNGALRQEVEKAYPFPVVYREEADAALGAALAVLHGT</sequence>
<evidence type="ECO:0000256" key="3">
    <source>
        <dbReference type="ARBA" id="ARBA00022490"/>
    </source>
</evidence>
<evidence type="ECO:0000256" key="4">
    <source>
        <dbReference type="ARBA" id="ARBA00022679"/>
    </source>
</evidence>
<evidence type="ECO:0000256" key="11">
    <source>
        <dbReference type="ARBA" id="ARBA00069425"/>
    </source>
</evidence>
<evidence type="ECO:0000256" key="9">
    <source>
        <dbReference type="ARBA" id="ARBA00057196"/>
    </source>
</evidence>
<organism evidence="14 15">
    <name type="scientific">Phrynocephalus forsythii</name>
    <dbReference type="NCBI Taxonomy" id="171643"/>
    <lineage>
        <taxon>Eukaryota</taxon>
        <taxon>Metazoa</taxon>
        <taxon>Chordata</taxon>
        <taxon>Craniata</taxon>
        <taxon>Vertebrata</taxon>
        <taxon>Euteleostomi</taxon>
        <taxon>Lepidosauria</taxon>
        <taxon>Squamata</taxon>
        <taxon>Bifurcata</taxon>
        <taxon>Unidentata</taxon>
        <taxon>Episquamata</taxon>
        <taxon>Toxicofera</taxon>
        <taxon>Iguania</taxon>
        <taxon>Acrodonta</taxon>
        <taxon>Agamidae</taxon>
        <taxon>Agaminae</taxon>
        <taxon>Phrynocephalus</taxon>
    </lineage>
</organism>
<keyword evidence="15" id="KW-1185">Reference proteome</keyword>
<dbReference type="OrthoDB" id="10264182at2759"/>
<comment type="caution">
    <text evidence="14">The sequence shown here is derived from an EMBL/GenBank/DDBJ whole genome shotgun (WGS) entry which is preliminary data.</text>
</comment>
<feature type="domain" description="Carbohydrate kinase FGGY N-terminal" evidence="13">
    <location>
        <begin position="24"/>
        <end position="256"/>
    </location>
</feature>
<evidence type="ECO:0000256" key="1">
    <source>
        <dbReference type="ARBA" id="ARBA00004496"/>
    </source>
</evidence>
<evidence type="ECO:0000256" key="10">
    <source>
        <dbReference type="ARBA" id="ARBA00066341"/>
    </source>
</evidence>
<evidence type="ECO:0000256" key="5">
    <source>
        <dbReference type="ARBA" id="ARBA00022741"/>
    </source>
</evidence>
<evidence type="ECO:0000256" key="8">
    <source>
        <dbReference type="ARBA" id="ARBA00052736"/>
    </source>
</evidence>
<evidence type="ECO:0000256" key="7">
    <source>
        <dbReference type="ARBA" id="ARBA00022840"/>
    </source>
</evidence>
<comment type="similarity">
    <text evidence="2">Belongs to the FGGY kinase family.</text>
</comment>
<dbReference type="Pfam" id="PF00370">
    <property type="entry name" value="FGGY_N"/>
    <property type="match status" value="1"/>
</dbReference>
<evidence type="ECO:0000256" key="12">
    <source>
        <dbReference type="ARBA" id="ARBA00076706"/>
    </source>
</evidence>
<dbReference type="AlphaFoldDB" id="A0A9Q0XC38"/>
<dbReference type="GO" id="GO:0006071">
    <property type="term" value="P:glycerol metabolic process"/>
    <property type="evidence" value="ECO:0007669"/>
    <property type="project" value="TreeGrafter"/>
</dbReference>
<dbReference type="SUPFAM" id="SSF53067">
    <property type="entry name" value="Actin-like ATPase domain"/>
    <property type="match status" value="2"/>
</dbReference>
<reference evidence="14" key="1">
    <citation type="journal article" date="2023" name="DNA Res.">
        <title>Chromosome-level genome assembly of Phrynocephalus forsythii using third-generation DNA sequencing and Hi-C analysis.</title>
        <authorList>
            <person name="Qi Y."/>
            <person name="Zhao W."/>
            <person name="Zhao Y."/>
            <person name="Niu C."/>
            <person name="Cao S."/>
            <person name="Zhang Y."/>
        </authorList>
    </citation>
    <scope>NUCLEOTIDE SEQUENCE</scope>
    <source>
        <tissue evidence="14">Muscle</tissue>
    </source>
</reference>
<dbReference type="Proteomes" id="UP001142489">
    <property type="component" value="Unassembled WGS sequence"/>
</dbReference>
<dbReference type="GO" id="GO:0005524">
    <property type="term" value="F:ATP binding"/>
    <property type="evidence" value="ECO:0007669"/>
    <property type="project" value="UniProtKB-KW"/>
</dbReference>
<keyword evidence="7" id="KW-0067">ATP-binding</keyword>
<protein>
    <recommendedName>
        <fullName evidence="11">Sedoheptulokinase</fullName>
        <ecNumber evidence="10">2.7.1.14</ecNumber>
    </recommendedName>
    <alternativeName>
        <fullName evidence="12">Carbohydrate kinase-like protein</fullName>
    </alternativeName>
</protein>
<keyword evidence="5" id="KW-0547">Nucleotide-binding</keyword>
<evidence type="ECO:0000259" key="13">
    <source>
        <dbReference type="Pfam" id="PF00370"/>
    </source>
</evidence>
<dbReference type="EC" id="2.7.1.14" evidence="10"/>
<dbReference type="GO" id="GO:0050277">
    <property type="term" value="F:sedoheptulokinase activity"/>
    <property type="evidence" value="ECO:0007669"/>
    <property type="project" value="UniProtKB-EC"/>
</dbReference>
<comment type="subcellular location">
    <subcellularLocation>
        <location evidence="1">Cytoplasm</location>
    </subcellularLocation>
</comment>
<dbReference type="PANTHER" id="PTHR10196:SF67">
    <property type="entry name" value="SEDOHEPTULOKINASE"/>
    <property type="match status" value="1"/>
</dbReference>
<keyword evidence="3" id="KW-0963">Cytoplasm</keyword>
<name>A0A9Q0XC38_9SAUR</name>
<evidence type="ECO:0000313" key="14">
    <source>
        <dbReference type="EMBL" id="KAJ7308804.1"/>
    </source>
</evidence>
<dbReference type="PANTHER" id="PTHR10196">
    <property type="entry name" value="SUGAR KINASE"/>
    <property type="match status" value="1"/>
</dbReference>
<dbReference type="GO" id="GO:0071222">
    <property type="term" value="P:cellular response to lipopolysaccharide"/>
    <property type="evidence" value="ECO:0007669"/>
    <property type="project" value="TreeGrafter"/>
</dbReference>
<dbReference type="GO" id="GO:0006098">
    <property type="term" value="P:pentose-phosphate shunt"/>
    <property type="evidence" value="ECO:0007669"/>
    <property type="project" value="UniProtKB-ARBA"/>
</dbReference>
<keyword evidence="6" id="KW-0418">Kinase</keyword>
<evidence type="ECO:0000256" key="2">
    <source>
        <dbReference type="ARBA" id="ARBA00009156"/>
    </source>
</evidence>
<dbReference type="FunFam" id="3.30.420.40:FF:000132">
    <property type="entry name" value="Sedoheptulokinase"/>
    <property type="match status" value="1"/>
</dbReference>
<keyword evidence="4" id="KW-0808">Transferase</keyword>
<evidence type="ECO:0000313" key="15">
    <source>
        <dbReference type="Proteomes" id="UP001142489"/>
    </source>
</evidence>
<comment type="function">
    <text evidence="9">Acts as a modulator of macrophage activation through control of glucose metabolism.</text>
</comment>
<dbReference type="GO" id="GO:0005829">
    <property type="term" value="C:cytosol"/>
    <property type="evidence" value="ECO:0007669"/>
    <property type="project" value="TreeGrafter"/>
</dbReference>
<evidence type="ECO:0000256" key="6">
    <source>
        <dbReference type="ARBA" id="ARBA00022777"/>
    </source>
</evidence>
<gene>
    <name evidence="14" type="ORF">JRQ81_008071</name>
</gene>
<dbReference type="InterPro" id="IPR018484">
    <property type="entry name" value="FGGY_N"/>
</dbReference>
<dbReference type="Gene3D" id="3.30.420.40">
    <property type="match status" value="2"/>
</dbReference>
<comment type="catalytic activity">
    <reaction evidence="8">
        <text>sedoheptulose + ATP = D-sedoheptulose 7-phosphate + ADP + H(+)</text>
        <dbReference type="Rhea" id="RHEA:23844"/>
        <dbReference type="ChEBI" id="CHEBI:15378"/>
        <dbReference type="ChEBI" id="CHEBI:16802"/>
        <dbReference type="ChEBI" id="CHEBI:30616"/>
        <dbReference type="ChEBI" id="CHEBI:57483"/>
        <dbReference type="ChEBI" id="CHEBI:456216"/>
        <dbReference type="EC" id="2.7.1.14"/>
    </reaction>
</comment>
<dbReference type="CDD" id="cd07777">
    <property type="entry name" value="ASKHA_NBD_FGGY_SHK"/>
    <property type="match status" value="1"/>
</dbReference>
<dbReference type="InterPro" id="IPR043129">
    <property type="entry name" value="ATPase_NBD"/>
</dbReference>